<reference evidence="3" key="3">
    <citation type="submission" date="2015-04" db="UniProtKB">
        <authorList>
            <consortium name="EnsemblPlants"/>
        </authorList>
    </citation>
    <scope>IDENTIFICATION</scope>
</reference>
<dbReference type="HOGENOM" id="CLU_103524_0_0_1"/>
<reference evidence="4" key="2">
    <citation type="submission" date="2013-12" db="EMBL/GenBank/DDBJ databases">
        <authorList>
            <person name="Yu Y."/>
            <person name="Lee S."/>
            <person name="de Baynast K."/>
            <person name="Wissotski M."/>
            <person name="Liu L."/>
            <person name="Talag J."/>
            <person name="Goicoechea J."/>
            <person name="Angelova A."/>
            <person name="Jetty R."/>
            <person name="Kudrna D."/>
            <person name="Golser W."/>
            <person name="Rivera L."/>
            <person name="Zhang J."/>
            <person name="Wing R."/>
        </authorList>
    </citation>
    <scope>NUCLEOTIDE SEQUENCE</scope>
</reference>
<sequence length="214" mass="21594">MAFTSTTGDAVHSLPHSPATSPTSFLDIDDQTTAPSFYLPSGAFVAGTARDHHAPPSTLLPHAAAAAAGDDKPPPTRKRSRSAAASRRPPTTVLATDASNFRAMVQEFTGFPSPPPLSAALMMMPSPSHVFSGAASAAPATCAANTATSFVLDALALLAKTRAGAAAAAAPPISGSELYGEYGAGTFDGESAGVAGGGHELFSSTSQYAGERRY</sequence>
<protein>
    <recommendedName>
        <fullName evidence="2">VQ domain-containing protein</fullName>
    </recommendedName>
</protein>
<feature type="compositionally biased region" description="Low complexity" evidence="1">
    <location>
        <begin position="82"/>
        <end position="92"/>
    </location>
</feature>
<keyword evidence="4" id="KW-1185">Reference proteome</keyword>
<dbReference type="Gramene" id="LPERR07G19740.1">
    <property type="protein sequence ID" value="LPERR07G19740.1"/>
    <property type="gene ID" value="LPERR07G19740"/>
</dbReference>
<dbReference type="EnsemblPlants" id="LPERR07G19740.1">
    <property type="protein sequence ID" value="LPERR07G19740.1"/>
    <property type="gene ID" value="LPERR07G19740"/>
</dbReference>
<dbReference type="Pfam" id="PF05678">
    <property type="entry name" value="VQ"/>
    <property type="match status" value="1"/>
</dbReference>
<dbReference type="Proteomes" id="UP000032180">
    <property type="component" value="Chromosome 7"/>
</dbReference>
<feature type="domain" description="VQ" evidence="2">
    <location>
        <begin position="88"/>
        <end position="115"/>
    </location>
</feature>
<dbReference type="InterPro" id="IPR008889">
    <property type="entry name" value="VQ"/>
</dbReference>
<evidence type="ECO:0000259" key="2">
    <source>
        <dbReference type="Pfam" id="PF05678"/>
    </source>
</evidence>
<organism evidence="3 4">
    <name type="scientific">Leersia perrieri</name>
    <dbReference type="NCBI Taxonomy" id="77586"/>
    <lineage>
        <taxon>Eukaryota</taxon>
        <taxon>Viridiplantae</taxon>
        <taxon>Streptophyta</taxon>
        <taxon>Embryophyta</taxon>
        <taxon>Tracheophyta</taxon>
        <taxon>Spermatophyta</taxon>
        <taxon>Magnoliopsida</taxon>
        <taxon>Liliopsida</taxon>
        <taxon>Poales</taxon>
        <taxon>Poaceae</taxon>
        <taxon>BOP clade</taxon>
        <taxon>Oryzoideae</taxon>
        <taxon>Oryzeae</taxon>
        <taxon>Oryzinae</taxon>
        <taxon>Leersia</taxon>
    </lineage>
</organism>
<accession>A0A0D9X1P4</accession>
<evidence type="ECO:0000256" key="1">
    <source>
        <dbReference type="SAM" id="MobiDB-lite"/>
    </source>
</evidence>
<evidence type="ECO:0000313" key="3">
    <source>
        <dbReference type="EnsemblPlants" id="LPERR07G19740.1"/>
    </source>
</evidence>
<dbReference type="PANTHER" id="PTHR33179:SF4">
    <property type="entry name" value="VQ MOTIF-CONTAINING PROTEIN"/>
    <property type="match status" value="1"/>
</dbReference>
<feature type="region of interest" description="Disordered" evidence="1">
    <location>
        <begin position="64"/>
        <end position="92"/>
    </location>
</feature>
<dbReference type="eggNOG" id="ENOG502QUSJ">
    <property type="taxonomic scope" value="Eukaryota"/>
</dbReference>
<dbReference type="InterPro" id="IPR039609">
    <property type="entry name" value="VQ_15/22"/>
</dbReference>
<dbReference type="PANTHER" id="PTHR33179">
    <property type="entry name" value="VQ MOTIF-CONTAINING PROTEIN"/>
    <property type="match status" value="1"/>
</dbReference>
<proteinExistence type="predicted"/>
<dbReference type="STRING" id="77586.A0A0D9X1P4"/>
<name>A0A0D9X1P4_9ORYZ</name>
<dbReference type="AlphaFoldDB" id="A0A0D9X1P4"/>
<evidence type="ECO:0000313" key="4">
    <source>
        <dbReference type="Proteomes" id="UP000032180"/>
    </source>
</evidence>
<feature type="region of interest" description="Disordered" evidence="1">
    <location>
        <begin position="1"/>
        <end position="27"/>
    </location>
</feature>
<reference evidence="3 4" key="1">
    <citation type="submission" date="2012-08" db="EMBL/GenBank/DDBJ databases">
        <title>Oryza genome evolution.</title>
        <authorList>
            <person name="Wing R.A."/>
        </authorList>
    </citation>
    <scope>NUCLEOTIDE SEQUENCE</scope>
</reference>